<sequence>MENVQNKIIFDWIDFSTDTETYSREAFENAVGDQFEAMMFDDNHEIPSFIWTLNYVCVLQNSARMINDISIKKVPRNPACK</sequence>
<name>A0A840QT26_9BACI</name>
<organism evidence="1 2">
    <name type="scientific">Texcoconibacillus texcoconensis</name>
    <dbReference type="NCBI Taxonomy" id="1095777"/>
    <lineage>
        <taxon>Bacteria</taxon>
        <taxon>Bacillati</taxon>
        <taxon>Bacillota</taxon>
        <taxon>Bacilli</taxon>
        <taxon>Bacillales</taxon>
        <taxon>Bacillaceae</taxon>
        <taxon>Texcoconibacillus</taxon>
    </lineage>
</organism>
<evidence type="ECO:0000313" key="1">
    <source>
        <dbReference type="EMBL" id="MBB5174682.1"/>
    </source>
</evidence>
<comment type="caution">
    <text evidence="1">The sequence shown here is derived from an EMBL/GenBank/DDBJ whole genome shotgun (WGS) entry which is preliminary data.</text>
</comment>
<evidence type="ECO:0000313" key="2">
    <source>
        <dbReference type="Proteomes" id="UP000551878"/>
    </source>
</evidence>
<gene>
    <name evidence="1" type="ORF">HNQ41_002899</name>
</gene>
<proteinExistence type="predicted"/>
<dbReference type="AlphaFoldDB" id="A0A840QT26"/>
<protein>
    <submittedName>
        <fullName evidence="1">Uncharacterized protein</fullName>
    </submittedName>
</protein>
<accession>A0A840QT26</accession>
<dbReference type="EMBL" id="JACHHB010000015">
    <property type="protein sequence ID" value="MBB5174682.1"/>
    <property type="molecule type" value="Genomic_DNA"/>
</dbReference>
<keyword evidence="2" id="KW-1185">Reference proteome</keyword>
<dbReference type="RefSeq" id="WP_184665090.1">
    <property type="nucleotide sequence ID" value="NZ_JACHHB010000015.1"/>
</dbReference>
<dbReference type="Proteomes" id="UP000551878">
    <property type="component" value="Unassembled WGS sequence"/>
</dbReference>
<reference evidence="1 2" key="1">
    <citation type="submission" date="2020-08" db="EMBL/GenBank/DDBJ databases">
        <title>Genomic Encyclopedia of Type Strains, Phase IV (KMG-IV): sequencing the most valuable type-strain genomes for metagenomic binning, comparative biology and taxonomic classification.</title>
        <authorList>
            <person name="Goeker M."/>
        </authorList>
    </citation>
    <scope>NUCLEOTIDE SEQUENCE [LARGE SCALE GENOMIC DNA]</scope>
    <source>
        <strain evidence="1 2">DSM 24696</strain>
    </source>
</reference>